<dbReference type="SMART" id="SM00744">
    <property type="entry name" value="RINGv"/>
    <property type="match status" value="1"/>
</dbReference>
<feature type="compositionally biased region" description="Pro residues" evidence="4">
    <location>
        <begin position="18"/>
        <end position="34"/>
    </location>
</feature>
<keyword evidence="2" id="KW-0863">Zinc-finger</keyword>
<sequence>MPRREGEARDGADATGDLPPPPPPPPAPPSPPGAVAPAPAGAVAVVIAGKGKGEGADRGSKGGACVVIDMGRGGGGAEGGGGGGGDGDGEKVCRICHLSPDQGEEASELIQLGCGCKDDLGIVHRHCAEAWFKLRGNRCCEICGSNAKNITGIEDARFMEEWHERRITLQRNTTERGGCWRRQPFCNFLMACLVIAFILPWFFRVNVF</sequence>
<dbReference type="PANTHER" id="PTHR46214">
    <property type="entry name" value="ZINC FINGER, RING-CH-TYPE"/>
    <property type="match status" value="1"/>
</dbReference>
<evidence type="ECO:0000256" key="4">
    <source>
        <dbReference type="SAM" id="MobiDB-lite"/>
    </source>
</evidence>
<protein>
    <recommendedName>
        <fullName evidence="6">RING-CH-type domain-containing protein</fullName>
    </recommendedName>
</protein>
<dbReference type="PROSITE" id="PS51292">
    <property type="entry name" value="ZF_RING_CH"/>
    <property type="match status" value="1"/>
</dbReference>
<dbReference type="AlphaFoldDB" id="A0A6V7PTM1"/>
<dbReference type="EMBL" id="LR862152">
    <property type="protein sequence ID" value="CAD1834028.1"/>
    <property type="molecule type" value="Genomic_DNA"/>
</dbReference>
<keyword evidence="5" id="KW-0812">Transmembrane</keyword>
<accession>A0A6V7PTM1</accession>
<organism evidence="7">
    <name type="scientific">Ananas comosus var. bracteatus</name>
    <name type="common">red pineapple</name>
    <dbReference type="NCBI Taxonomy" id="296719"/>
    <lineage>
        <taxon>Eukaryota</taxon>
        <taxon>Viridiplantae</taxon>
        <taxon>Streptophyta</taxon>
        <taxon>Embryophyta</taxon>
        <taxon>Tracheophyta</taxon>
        <taxon>Spermatophyta</taxon>
        <taxon>Magnoliopsida</taxon>
        <taxon>Liliopsida</taxon>
        <taxon>Poales</taxon>
        <taxon>Bromeliaceae</taxon>
        <taxon>Bromelioideae</taxon>
        <taxon>Ananas</taxon>
    </lineage>
</organism>
<keyword evidence="5" id="KW-0472">Membrane</keyword>
<proteinExistence type="predicted"/>
<evidence type="ECO:0000256" key="1">
    <source>
        <dbReference type="ARBA" id="ARBA00022723"/>
    </source>
</evidence>
<keyword evidence="3" id="KW-0862">Zinc</keyword>
<gene>
    <name evidence="7" type="ORF">CB5_LOCUS17239</name>
</gene>
<feature type="transmembrane region" description="Helical" evidence="5">
    <location>
        <begin position="185"/>
        <end position="203"/>
    </location>
</feature>
<keyword evidence="1" id="KW-0479">Metal-binding</keyword>
<dbReference type="InterPro" id="IPR011016">
    <property type="entry name" value="Znf_RING-CH"/>
</dbReference>
<dbReference type="GO" id="GO:0008270">
    <property type="term" value="F:zinc ion binding"/>
    <property type="evidence" value="ECO:0007669"/>
    <property type="project" value="UniProtKB-KW"/>
</dbReference>
<name>A0A6V7PTM1_ANACO</name>
<dbReference type="PANTHER" id="PTHR46214:SF8">
    <property type="entry name" value="RING_FYVE_PHD ZINC FINGER SUPERFAMILY PROTEIN"/>
    <property type="match status" value="1"/>
</dbReference>
<evidence type="ECO:0000259" key="6">
    <source>
        <dbReference type="PROSITE" id="PS51292"/>
    </source>
</evidence>
<feature type="region of interest" description="Disordered" evidence="4">
    <location>
        <begin position="1"/>
        <end position="38"/>
    </location>
</feature>
<feature type="domain" description="RING-CH-type" evidence="6">
    <location>
        <begin position="85"/>
        <end position="150"/>
    </location>
</feature>
<dbReference type="Gene3D" id="3.30.40.10">
    <property type="entry name" value="Zinc/RING finger domain, C3HC4 (zinc finger)"/>
    <property type="match status" value="1"/>
</dbReference>
<evidence type="ECO:0000313" key="7">
    <source>
        <dbReference type="EMBL" id="CAD1834028.1"/>
    </source>
</evidence>
<dbReference type="SUPFAM" id="SSF57850">
    <property type="entry name" value="RING/U-box"/>
    <property type="match status" value="1"/>
</dbReference>
<reference evidence="7" key="1">
    <citation type="submission" date="2020-07" db="EMBL/GenBank/DDBJ databases">
        <authorList>
            <person name="Lin J."/>
        </authorList>
    </citation>
    <scope>NUCLEOTIDE SEQUENCE</scope>
</reference>
<dbReference type="Pfam" id="PF12906">
    <property type="entry name" value="RINGv"/>
    <property type="match status" value="1"/>
</dbReference>
<evidence type="ECO:0000256" key="5">
    <source>
        <dbReference type="SAM" id="Phobius"/>
    </source>
</evidence>
<dbReference type="InterPro" id="IPR013083">
    <property type="entry name" value="Znf_RING/FYVE/PHD"/>
</dbReference>
<evidence type="ECO:0000256" key="3">
    <source>
        <dbReference type="ARBA" id="ARBA00022833"/>
    </source>
</evidence>
<feature type="compositionally biased region" description="Basic and acidic residues" evidence="4">
    <location>
        <begin position="1"/>
        <end position="12"/>
    </location>
</feature>
<keyword evidence="5" id="KW-1133">Transmembrane helix</keyword>
<evidence type="ECO:0000256" key="2">
    <source>
        <dbReference type="ARBA" id="ARBA00022771"/>
    </source>
</evidence>